<evidence type="ECO:0000256" key="2">
    <source>
        <dbReference type="ARBA" id="ARBA00022730"/>
    </source>
</evidence>
<dbReference type="NCBIfam" id="TIGR03654">
    <property type="entry name" value="L6_bact"/>
    <property type="match status" value="1"/>
</dbReference>
<feature type="domain" description="Large ribosomal subunit protein uL6 alpha-beta" evidence="6">
    <location>
        <begin position="11"/>
        <end position="82"/>
    </location>
</feature>
<evidence type="ECO:0000256" key="3">
    <source>
        <dbReference type="ARBA" id="ARBA00022884"/>
    </source>
</evidence>
<dbReference type="FunFam" id="3.90.930.12:FF:000001">
    <property type="entry name" value="50S ribosomal protein L6"/>
    <property type="match status" value="1"/>
</dbReference>
<evidence type="ECO:0000259" key="6">
    <source>
        <dbReference type="Pfam" id="PF00347"/>
    </source>
</evidence>
<dbReference type="FunFam" id="3.90.930.12:FF:000002">
    <property type="entry name" value="50S ribosomal protein L6"/>
    <property type="match status" value="1"/>
</dbReference>
<feature type="domain" description="Large ribosomal subunit protein uL6 alpha-beta" evidence="6">
    <location>
        <begin position="90"/>
        <end position="165"/>
    </location>
</feature>
<organism evidence="7">
    <name type="scientific">freshwater metagenome</name>
    <dbReference type="NCBI Taxonomy" id="449393"/>
    <lineage>
        <taxon>unclassified sequences</taxon>
        <taxon>metagenomes</taxon>
        <taxon>ecological metagenomes</taxon>
    </lineage>
</organism>
<dbReference type="PANTHER" id="PTHR11655:SF14">
    <property type="entry name" value="LARGE RIBOSOMAL SUBUNIT PROTEIN UL6M"/>
    <property type="match status" value="1"/>
</dbReference>
<dbReference type="EMBL" id="CAFAAJ010000054">
    <property type="protein sequence ID" value="CAB4801982.1"/>
    <property type="molecule type" value="Genomic_DNA"/>
</dbReference>
<dbReference type="GO" id="GO:0019843">
    <property type="term" value="F:rRNA binding"/>
    <property type="evidence" value="ECO:0007669"/>
    <property type="project" value="UniProtKB-KW"/>
</dbReference>
<dbReference type="Pfam" id="PF00347">
    <property type="entry name" value="Ribosomal_L6"/>
    <property type="match status" value="2"/>
</dbReference>
<dbReference type="PRINTS" id="PR00059">
    <property type="entry name" value="RIBOSOMALL6"/>
</dbReference>
<dbReference type="InterPro" id="IPR020040">
    <property type="entry name" value="Ribosomal_uL6_a/b-dom"/>
</dbReference>
<keyword evidence="3" id="KW-0694">RNA-binding</keyword>
<dbReference type="GO" id="GO:0003735">
    <property type="term" value="F:structural constituent of ribosome"/>
    <property type="evidence" value="ECO:0007669"/>
    <property type="project" value="InterPro"/>
</dbReference>
<keyword evidence="2" id="KW-0699">rRNA-binding</keyword>
<dbReference type="PROSITE" id="PS00525">
    <property type="entry name" value="RIBOSOMAL_L6_1"/>
    <property type="match status" value="1"/>
</dbReference>
<comment type="similarity">
    <text evidence="1">Belongs to the universal ribosomal protein uL6 family.</text>
</comment>
<accession>A0A6J6XY98</accession>
<reference evidence="7" key="1">
    <citation type="submission" date="2020-05" db="EMBL/GenBank/DDBJ databases">
        <authorList>
            <person name="Chiriac C."/>
            <person name="Salcher M."/>
            <person name="Ghai R."/>
            <person name="Kavagutti S V."/>
        </authorList>
    </citation>
    <scope>NUCLEOTIDE SEQUENCE</scope>
</reference>
<keyword evidence="4" id="KW-0689">Ribosomal protein</keyword>
<dbReference type="GO" id="GO:0022625">
    <property type="term" value="C:cytosolic large ribosomal subunit"/>
    <property type="evidence" value="ECO:0007669"/>
    <property type="project" value="TreeGrafter"/>
</dbReference>
<evidence type="ECO:0000256" key="1">
    <source>
        <dbReference type="ARBA" id="ARBA00009356"/>
    </source>
</evidence>
<proteinExistence type="inferred from homology"/>
<dbReference type="PIRSF" id="PIRSF002162">
    <property type="entry name" value="Ribosomal_L6"/>
    <property type="match status" value="1"/>
</dbReference>
<sequence length="180" mass="19072">MSRIGKAPIEVPGGVDIAISGSSVTVKGPKGTLSRVLPGAISIRQEGPTLFVERPNDERQNRALHGLSRTLVNNMVVGVTDGFRKELEIVGVGYRAEAQSPTALKLALGFSHPVVVDAPSGVTFEVANPTSIAIVGIDKELVGQVAANIRSIRKPEPYKGKGVRYRGERVIRKAGKAGKK</sequence>
<dbReference type="GO" id="GO:0002181">
    <property type="term" value="P:cytoplasmic translation"/>
    <property type="evidence" value="ECO:0007669"/>
    <property type="project" value="TreeGrafter"/>
</dbReference>
<dbReference type="InterPro" id="IPR019906">
    <property type="entry name" value="Ribosomal_uL6_bac-type"/>
</dbReference>
<protein>
    <submittedName>
        <fullName evidence="7">Unannotated protein</fullName>
    </submittedName>
</protein>
<evidence type="ECO:0000313" key="7">
    <source>
        <dbReference type="EMBL" id="CAB4801982.1"/>
    </source>
</evidence>
<evidence type="ECO:0000256" key="5">
    <source>
        <dbReference type="ARBA" id="ARBA00023274"/>
    </source>
</evidence>
<name>A0A6J6XY98_9ZZZZ</name>
<evidence type="ECO:0000256" key="4">
    <source>
        <dbReference type="ARBA" id="ARBA00022980"/>
    </source>
</evidence>
<dbReference type="PANTHER" id="PTHR11655">
    <property type="entry name" value="60S/50S RIBOSOMAL PROTEIN L6/L9"/>
    <property type="match status" value="1"/>
</dbReference>
<dbReference type="InterPro" id="IPR000702">
    <property type="entry name" value="Ribosomal_uL6-like"/>
</dbReference>
<gene>
    <name evidence="7" type="ORF">UFOPK3001_01020</name>
</gene>
<dbReference type="HAMAP" id="MF_01365_B">
    <property type="entry name" value="Ribosomal_uL6_B"/>
    <property type="match status" value="1"/>
</dbReference>
<dbReference type="InterPro" id="IPR002358">
    <property type="entry name" value="Ribosomal_uL6_CS"/>
</dbReference>
<dbReference type="InterPro" id="IPR036789">
    <property type="entry name" value="Ribosomal_uL6-like_a/b-dom_sf"/>
</dbReference>
<dbReference type="AlphaFoldDB" id="A0A6J6XY98"/>
<keyword evidence="5" id="KW-0687">Ribonucleoprotein</keyword>
<dbReference type="SUPFAM" id="SSF56053">
    <property type="entry name" value="Ribosomal protein L6"/>
    <property type="match status" value="2"/>
</dbReference>
<dbReference type="Gene3D" id="3.90.930.12">
    <property type="entry name" value="Ribosomal protein L6, alpha-beta domain"/>
    <property type="match status" value="2"/>
</dbReference>